<protein>
    <recommendedName>
        <fullName evidence="3">EF-hand domain-containing protein</fullName>
    </recommendedName>
</protein>
<dbReference type="Proteomes" id="UP001189429">
    <property type="component" value="Unassembled WGS sequence"/>
</dbReference>
<feature type="signal peptide" evidence="2">
    <location>
        <begin position="1"/>
        <end position="22"/>
    </location>
</feature>
<name>A0ABN9T944_9DINO</name>
<proteinExistence type="predicted"/>
<evidence type="ECO:0000256" key="1">
    <source>
        <dbReference type="SAM" id="MobiDB-lite"/>
    </source>
</evidence>
<evidence type="ECO:0000259" key="3">
    <source>
        <dbReference type="PROSITE" id="PS50222"/>
    </source>
</evidence>
<dbReference type="EMBL" id="CAUYUJ010014474">
    <property type="protein sequence ID" value="CAK0841663.1"/>
    <property type="molecule type" value="Genomic_DNA"/>
</dbReference>
<sequence length="759" mass="80580">MLAALAAPPALVAAAAFASVSAVPDTSLMQMVVRGEAHAALLAPAGFTQVGRHCDCGGTVAEWPAGARGSVEACAAECLRYPSCQAFALFVGHPAWQGACRLYDAPCEDTNGWEQGTTCRSPTANPGGDNVGYNKKSGYEQLYYSTGACSVSDGSAFSSAYPCGCGGEVCLDGQVCGGTSCYLAESLSVSWPSECLSIGSTEFRRTGRSASGAPVYSNGEGTYMYYDPYCDGNELMPGQWIIDSDEPNLSAVADLDGDGKCSDLAHVASAYLSGPVTEGVSWQIACDGKVFRGRGLNISLSAGSSRIAGRTPEPTLAPGQPCQCEGCGGFSLYDVDGNGCLIEGEVDRVEAMRGLFSGLDADGDGCVTQAECSTYVEQHNLELPKYTPPITEECDYGMYLPDQASVCVPCVGGSTSRRRSHTCTPCADAEFDAGMYDDCVGGIYLTDDADEGNCTVHTNDVEGVFQRGDRITIATRNPGHFEEVTITGTSPIQIDRCLNLSFKTYDPVRRACTSADGFSFSSVYPCGCGKATCEEGQACNMGSSTGTVYRSNGTTAGTAGMCITRVHEGEPMPTPNPTISARGDPHLVNLQGEHFDVNHGGEFSLLRIPQDTKQPAGFSLMSTITAEYNRPCITYITQVALSGTWFDEKSLEVRSYLRSHSNETADRFLGARVLSAADREAPWQDHGLITDWGDYQHVLANNSDYEIVVKKQQWTNHAEDTGAPSSRPLPDSLRSSCGTRGTPREPESSSDRTSSTRST</sequence>
<dbReference type="InterPro" id="IPR011992">
    <property type="entry name" value="EF-hand-dom_pair"/>
</dbReference>
<keyword evidence="2" id="KW-0732">Signal</keyword>
<gene>
    <name evidence="4" type="ORF">PCOR1329_LOCUS36818</name>
</gene>
<keyword evidence="5" id="KW-1185">Reference proteome</keyword>
<feature type="chain" id="PRO_5046019902" description="EF-hand domain-containing protein" evidence="2">
    <location>
        <begin position="23"/>
        <end position="759"/>
    </location>
</feature>
<dbReference type="InterPro" id="IPR002048">
    <property type="entry name" value="EF_hand_dom"/>
</dbReference>
<dbReference type="PROSITE" id="PS50222">
    <property type="entry name" value="EF_HAND_2"/>
    <property type="match status" value="1"/>
</dbReference>
<organism evidence="4 5">
    <name type="scientific">Prorocentrum cordatum</name>
    <dbReference type="NCBI Taxonomy" id="2364126"/>
    <lineage>
        <taxon>Eukaryota</taxon>
        <taxon>Sar</taxon>
        <taxon>Alveolata</taxon>
        <taxon>Dinophyceae</taxon>
        <taxon>Prorocentrales</taxon>
        <taxon>Prorocentraceae</taxon>
        <taxon>Prorocentrum</taxon>
    </lineage>
</organism>
<accession>A0ABN9T944</accession>
<feature type="domain" description="EF-hand" evidence="3">
    <location>
        <begin position="347"/>
        <end position="382"/>
    </location>
</feature>
<comment type="caution">
    <text evidence="4">The sequence shown here is derived from an EMBL/GenBank/DDBJ whole genome shotgun (WGS) entry which is preliminary data.</text>
</comment>
<feature type="compositionally biased region" description="Low complexity" evidence="1">
    <location>
        <begin position="724"/>
        <end position="736"/>
    </location>
</feature>
<dbReference type="Gene3D" id="1.10.238.10">
    <property type="entry name" value="EF-hand"/>
    <property type="match status" value="1"/>
</dbReference>
<dbReference type="SUPFAM" id="SSF47473">
    <property type="entry name" value="EF-hand"/>
    <property type="match status" value="1"/>
</dbReference>
<evidence type="ECO:0000313" key="5">
    <source>
        <dbReference type="Proteomes" id="UP001189429"/>
    </source>
</evidence>
<reference evidence="4" key="1">
    <citation type="submission" date="2023-10" db="EMBL/GenBank/DDBJ databases">
        <authorList>
            <person name="Chen Y."/>
            <person name="Shah S."/>
            <person name="Dougan E. K."/>
            <person name="Thang M."/>
            <person name="Chan C."/>
        </authorList>
    </citation>
    <scope>NUCLEOTIDE SEQUENCE [LARGE SCALE GENOMIC DNA]</scope>
</reference>
<evidence type="ECO:0000313" key="4">
    <source>
        <dbReference type="EMBL" id="CAK0841663.1"/>
    </source>
</evidence>
<evidence type="ECO:0000256" key="2">
    <source>
        <dbReference type="SAM" id="SignalP"/>
    </source>
</evidence>
<feature type="region of interest" description="Disordered" evidence="1">
    <location>
        <begin position="717"/>
        <end position="759"/>
    </location>
</feature>